<protein>
    <recommendedName>
        <fullName evidence="3">pyruvate kinase</fullName>
        <ecNumber evidence="3">2.7.1.40</ecNumber>
    </recommendedName>
</protein>
<dbReference type="InterPro" id="IPR015806">
    <property type="entry name" value="Pyrv_Knase_insert_dom_sf"/>
</dbReference>
<dbReference type="SUPFAM" id="SSF51621">
    <property type="entry name" value="Phosphoenolpyruvate/pyruvate domain"/>
    <property type="match status" value="1"/>
</dbReference>
<evidence type="ECO:0000256" key="9">
    <source>
        <dbReference type="ARBA" id="ARBA00022842"/>
    </source>
</evidence>
<dbReference type="InterPro" id="IPR001697">
    <property type="entry name" value="Pyr_Knase"/>
</dbReference>
<dbReference type="OrthoDB" id="9812123at2"/>
<evidence type="ECO:0000256" key="11">
    <source>
        <dbReference type="ARBA" id="ARBA00023317"/>
    </source>
</evidence>
<comment type="similarity">
    <text evidence="2">Belongs to the pyruvate kinase family.</text>
</comment>
<evidence type="ECO:0000256" key="2">
    <source>
        <dbReference type="ARBA" id="ARBA00008663"/>
    </source>
</evidence>
<evidence type="ECO:0000256" key="5">
    <source>
        <dbReference type="ARBA" id="ARBA00022723"/>
    </source>
</evidence>
<evidence type="ECO:0000259" key="12">
    <source>
        <dbReference type="Pfam" id="PF00224"/>
    </source>
</evidence>
<keyword evidence="8" id="KW-0067">ATP-binding</keyword>
<evidence type="ECO:0000256" key="8">
    <source>
        <dbReference type="ARBA" id="ARBA00022840"/>
    </source>
</evidence>
<evidence type="ECO:0000313" key="13">
    <source>
        <dbReference type="EMBL" id="SDX30495.1"/>
    </source>
</evidence>
<dbReference type="SUPFAM" id="SSF50800">
    <property type="entry name" value="PK beta-barrel domain-like"/>
    <property type="match status" value="1"/>
</dbReference>
<dbReference type="PANTHER" id="PTHR11817">
    <property type="entry name" value="PYRUVATE KINASE"/>
    <property type="match status" value="1"/>
</dbReference>
<proteinExistence type="inferred from homology"/>
<dbReference type="AlphaFoldDB" id="A0A1H3ALL4"/>
<comment type="pathway">
    <text evidence="1">Carbohydrate degradation; glycolysis; pyruvate from D-glyceraldehyde 3-phosphate: step 5/5.</text>
</comment>
<reference evidence="14" key="1">
    <citation type="submission" date="2016-10" db="EMBL/GenBank/DDBJ databases">
        <authorList>
            <person name="Varghese N."/>
            <person name="Submissions S."/>
        </authorList>
    </citation>
    <scope>NUCLEOTIDE SEQUENCE [LARGE SCALE GENOMIC DNA]</scope>
    <source>
        <strain evidence="14">DSM 217</strain>
    </source>
</reference>
<dbReference type="EC" id="2.7.1.40" evidence="3"/>
<keyword evidence="5" id="KW-0479">Metal-binding</keyword>
<evidence type="ECO:0000256" key="10">
    <source>
        <dbReference type="ARBA" id="ARBA00023152"/>
    </source>
</evidence>
<evidence type="ECO:0000256" key="6">
    <source>
        <dbReference type="ARBA" id="ARBA00022741"/>
    </source>
</evidence>
<name>A0A1H3ALL4_THIRO</name>
<dbReference type="STRING" id="1058.SAMN05421783_12051"/>
<dbReference type="GO" id="GO:0004743">
    <property type="term" value="F:pyruvate kinase activity"/>
    <property type="evidence" value="ECO:0007669"/>
    <property type="project" value="UniProtKB-EC"/>
</dbReference>
<dbReference type="Gene3D" id="3.20.20.60">
    <property type="entry name" value="Phosphoenolpyruvate-binding domains"/>
    <property type="match status" value="2"/>
</dbReference>
<dbReference type="InterPro" id="IPR011037">
    <property type="entry name" value="Pyrv_Knase-like_insert_dom_sf"/>
</dbReference>
<keyword evidence="10" id="KW-0324">Glycolysis</keyword>
<dbReference type="UniPathway" id="UPA00109">
    <property type="reaction ID" value="UER00188"/>
</dbReference>
<keyword evidence="4" id="KW-0808">Transferase</keyword>
<dbReference type="Gene3D" id="2.40.33.10">
    <property type="entry name" value="PK beta-barrel domain-like"/>
    <property type="match status" value="2"/>
</dbReference>
<dbReference type="RefSeq" id="WP_093035599.1">
    <property type="nucleotide sequence ID" value="NZ_FNNZ01000020.1"/>
</dbReference>
<keyword evidence="14" id="KW-1185">Reference proteome</keyword>
<organism evidence="13 14">
    <name type="scientific">Thiocapsa roseopersicina</name>
    <dbReference type="NCBI Taxonomy" id="1058"/>
    <lineage>
        <taxon>Bacteria</taxon>
        <taxon>Pseudomonadati</taxon>
        <taxon>Pseudomonadota</taxon>
        <taxon>Gammaproteobacteria</taxon>
        <taxon>Chromatiales</taxon>
        <taxon>Chromatiaceae</taxon>
        <taxon>Thiocapsa</taxon>
    </lineage>
</organism>
<feature type="domain" description="Pyruvate kinase barrel" evidence="12">
    <location>
        <begin position="362"/>
        <end position="576"/>
    </location>
</feature>
<dbReference type="NCBIfam" id="NF011314">
    <property type="entry name" value="PRK14725.1"/>
    <property type="match status" value="1"/>
</dbReference>
<dbReference type="GO" id="GO:0016301">
    <property type="term" value="F:kinase activity"/>
    <property type="evidence" value="ECO:0007669"/>
    <property type="project" value="UniProtKB-KW"/>
</dbReference>
<dbReference type="InterPro" id="IPR015793">
    <property type="entry name" value="Pyrv_Knase_brl"/>
</dbReference>
<evidence type="ECO:0000256" key="3">
    <source>
        <dbReference type="ARBA" id="ARBA00012142"/>
    </source>
</evidence>
<evidence type="ECO:0000256" key="4">
    <source>
        <dbReference type="ARBA" id="ARBA00022679"/>
    </source>
</evidence>
<dbReference type="EMBL" id="FNNZ01000020">
    <property type="protein sequence ID" value="SDX30495.1"/>
    <property type="molecule type" value="Genomic_DNA"/>
</dbReference>
<keyword evidence="9" id="KW-0460">Magnesium</keyword>
<gene>
    <name evidence="13" type="ORF">SAMN05421783_12051</name>
</gene>
<dbReference type="InterPro" id="IPR040442">
    <property type="entry name" value="Pyrv_kinase-like_dom_sf"/>
</dbReference>
<dbReference type="Proteomes" id="UP000198816">
    <property type="component" value="Unassembled WGS sequence"/>
</dbReference>
<dbReference type="GO" id="GO:0000287">
    <property type="term" value="F:magnesium ion binding"/>
    <property type="evidence" value="ECO:0007669"/>
    <property type="project" value="InterPro"/>
</dbReference>
<accession>A0A1H3ALL4</accession>
<evidence type="ECO:0000256" key="7">
    <source>
        <dbReference type="ARBA" id="ARBA00022777"/>
    </source>
</evidence>
<feature type="domain" description="Pyruvate kinase barrel" evidence="12">
    <location>
        <begin position="135"/>
        <end position="211"/>
    </location>
</feature>
<dbReference type="Pfam" id="PF00224">
    <property type="entry name" value="PK"/>
    <property type="match status" value="2"/>
</dbReference>
<dbReference type="GO" id="GO:0005524">
    <property type="term" value="F:ATP binding"/>
    <property type="evidence" value="ECO:0007669"/>
    <property type="project" value="UniProtKB-KW"/>
</dbReference>
<evidence type="ECO:0000256" key="1">
    <source>
        <dbReference type="ARBA" id="ARBA00004997"/>
    </source>
</evidence>
<keyword evidence="7 13" id="KW-0418">Kinase</keyword>
<dbReference type="GO" id="GO:0030955">
    <property type="term" value="F:potassium ion binding"/>
    <property type="evidence" value="ECO:0007669"/>
    <property type="project" value="InterPro"/>
</dbReference>
<evidence type="ECO:0000313" key="14">
    <source>
        <dbReference type="Proteomes" id="UP000198816"/>
    </source>
</evidence>
<sequence>MTTTPTSRQLERPIAQLATLREGAVEFERAYAAEIEKVEPSHRDSARNFLHYLSIRQHDIRSLQQDLGALGLSSLGILEPHALASLNSVMAILEQLSGKDLGPAPEPPVDFRTGPLLLRDHTRALLGPEPRDRFVRIMVTMPSEAASNAQLVQDLLIAGMDVMRINCAHDGPDAWFAMVENLRRAERVVGRNCRVQADLAGPKLRTGAIRASGRVKRLAPDRDVFGCIARPARIWLTPASAAEPTPGDIRFALRIEGDLLERLAVGDHIGLTDARSQSHELKIVEMLDRSFIAETERTAYIEDETPVTGLRNGESVGAGRIVGIPEVVNPIYLLPGDTLILTRHDEPGREAERDTSGRIVEHARIHCTLDAAFEQVAHGHRVWFDDGKIGGLVQENDGQRILVKITHTGPRGAKLRAEKGINFPDTALEMSALTDKDLEDLPAVVRFADMVALSFVRGPEDVERLHDALYRLGANRLGVVLKIENRQAFENLPRILLASLNSPPVGIMIARGDLAVEVGFERLSEVQQEILWLCEAAHIPVIWATQILEGMAKKGAPSRAEVSDAAMSIQAECAMLNKGPNIVETVRFLDGIIGRMDEHYVKRRATLRKLSVAQLK</sequence>
<keyword evidence="11 13" id="KW-0670">Pyruvate</keyword>
<dbReference type="InterPro" id="IPR015813">
    <property type="entry name" value="Pyrv/PenolPyrv_kinase-like_dom"/>
</dbReference>
<keyword evidence="6" id="KW-0547">Nucleotide-binding</keyword>